<gene>
    <name evidence="7" type="ORF">IF1G_08845</name>
</gene>
<dbReference type="GO" id="GO:0015095">
    <property type="term" value="F:magnesium ion transmembrane transporter activity"/>
    <property type="evidence" value="ECO:0007669"/>
    <property type="project" value="InterPro"/>
</dbReference>
<sequence>MAFEALILSTATATITATTSIISSTTSHAAIPSTTAIPGAGDNGDNSGDDQDTLRNWSSLIGIVTAIIGNILIALALNVQRYAHTRLNRERARVKQRARAVLKRAQSSNAPGSYGAIAGTGNGHINSNENRAASAGAGAGAGANGYHDVENDLLSASFQSDATTVPEDLTAASKTSSNYLKSPYWWLGQILITLGEMGNFLAYGFAPASIVSPLGVVALVSNCIIAPVMFHEKFRQRDFWGVVIAVAGVVTVVLSAKTEETKLKPGDILDAITTMEFEIYFGVTISLIGILMWASGRYGRRTSLIDLGLVGLFGGYTALATKGVSSMLSSTLWRAFTAPLTYLLLFILLGTAVMQIRYVNKALQRFDSTQVIPIQFVMFTLCVIIGSAVLYRDFEKTTPERAAKFIGGCLLTFFGVFLITSGRQRKDEDEDFLDDADGIDETIGLIDQEGNPAAASDDDLRQELSSRRSSKVSRVSFAEPFKIPYRDAPDDSANARPKMLGGSPNSRDLDTPGEQNIESLPRVVRTISANSVASAPVPAITDVPPTPPAQREPQLVPSGTERPVTPRANTTTPKSTTRDRDRTFYSPSPLYSTVTTVVKDALRENTNNQSSLRRIRSSIRASLFIDSDEEDQGGNEHDTQQTFAIPPPENDLLRALTASEQETEAATVASRQRARSFSETVGNFFRSKKKAKNSDIESGQNSDDNGEPSV</sequence>
<evidence type="ECO:0000256" key="3">
    <source>
        <dbReference type="ARBA" id="ARBA00022989"/>
    </source>
</evidence>
<dbReference type="InterPro" id="IPR008521">
    <property type="entry name" value="Mg_trans_NIPA"/>
</dbReference>
<feature type="transmembrane region" description="Helical" evidence="6">
    <location>
        <begin position="340"/>
        <end position="359"/>
    </location>
</feature>
<dbReference type="Pfam" id="PF05653">
    <property type="entry name" value="Mg_trans_NIPA"/>
    <property type="match status" value="1"/>
</dbReference>
<name>A0A545VRS2_9HYPO</name>
<keyword evidence="2 6" id="KW-0812">Transmembrane</keyword>
<dbReference type="Proteomes" id="UP000315783">
    <property type="component" value="Unassembled WGS sequence"/>
</dbReference>
<organism evidence="7 8">
    <name type="scientific">Cordyceps javanica</name>
    <dbReference type="NCBI Taxonomy" id="43265"/>
    <lineage>
        <taxon>Eukaryota</taxon>
        <taxon>Fungi</taxon>
        <taxon>Dikarya</taxon>
        <taxon>Ascomycota</taxon>
        <taxon>Pezizomycotina</taxon>
        <taxon>Sordariomycetes</taxon>
        <taxon>Hypocreomycetidae</taxon>
        <taxon>Hypocreales</taxon>
        <taxon>Cordycipitaceae</taxon>
        <taxon>Cordyceps</taxon>
    </lineage>
</organism>
<keyword evidence="8" id="KW-1185">Reference proteome</keyword>
<feature type="transmembrane region" description="Helical" evidence="6">
    <location>
        <begin position="277"/>
        <end position="295"/>
    </location>
</feature>
<comment type="caution">
    <text evidence="7">The sequence shown here is derived from an EMBL/GenBank/DDBJ whole genome shotgun (WGS) entry which is preliminary data.</text>
</comment>
<dbReference type="PANTHER" id="PTHR12570:SF65">
    <property type="entry name" value="MAGNESIUM TRANSPORTER NIPA9-RELATED"/>
    <property type="match status" value="1"/>
</dbReference>
<comment type="subcellular location">
    <subcellularLocation>
        <location evidence="1">Membrane</location>
        <topology evidence="1">Multi-pass membrane protein</topology>
    </subcellularLocation>
</comment>
<dbReference type="InterPro" id="IPR037185">
    <property type="entry name" value="EmrE-like"/>
</dbReference>
<dbReference type="EMBL" id="SPUK01000015">
    <property type="protein sequence ID" value="TQV92327.1"/>
    <property type="molecule type" value="Genomic_DNA"/>
</dbReference>
<reference evidence="7 8" key="1">
    <citation type="journal article" date="2019" name="Appl. Microbiol. Biotechnol.">
        <title>Genome sequence of Isaria javanica and comparative genome analysis insights into family S53 peptidase evolution in fungal entomopathogens.</title>
        <authorList>
            <person name="Lin R."/>
            <person name="Zhang X."/>
            <person name="Xin B."/>
            <person name="Zou M."/>
            <person name="Gao Y."/>
            <person name="Qin F."/>
            <person name="Hu Q."/>
            <person name="Xie B."/>
            <person name="Cheng X."/>
        </authorList>
    </citation>
    <scope>NUCLEOTIDE SEQUENCE [LARGE SCALE GENOMIC DNA]</scope>
    <source>
        <strain evidence="7 8">IJ1G</strain>
    </source>
</reference>
<proteinExistence type="predicted"/>
<dbReference type="GO" id="GO:0016020">
    <property type="term" value="C:membrane"/>
    <property type="evidence" value="ECO:0007669"/>
    <property type="project" value="UniProtKB-SubCell"/>
</dbReference>
<evidence type="ECO:0000256" key="4">
    <source>
        <dbReference type="ARBA" id="ARBA00023136"/>
    </source>
</evidence>
<dbReference type="OrthoDB" id="165382at2759"/>
<dbReference type="AlphaFoldDB" id="A0A545VRS2"/>
<evidence type="ECO:0000256" key="6">
    <source>
        <dbReference type="SAM" id="Phobius"/>
    </source>
</evidence>
<feature type="region of interest" description="Disordered" evidence="5">
    <location>
        <begin position="484"/>
        <end position="519"/>
    </location>
</feature>
<feature type="transmembrane region" description="Helical" evidence="6">
    <location>
        <begin position="210"/>
        <end position="230"/>
    </location>
</feature>
<feature type="region of interest" description="Disordered" evidence="5">
    <location>
        <begin position="536"/>
        <end position="588"/>
    </location>
</feature>
<feature type="transmembrane region" description="Helical" evidence="6">
    <location>
        <begin position="57"/>
        <end position="79"/>
    </location>
</feature>
<keyword evidence="4 6" id="KW-0472">Membrane</keyword>
<dbReference type="SUPFAM" id="SSF103481">
    <property type="entry name" value="Multidrug resistance efflux transporter EmrE"/>
    <property type="match status" value="1"/>
</dbReference>
<feature type="region of interest" description="Disordered" evidence="5">
    <location>
        <begin position="661"/>
        <end position="710"/>
    </location>
</feature>
<feature type="transmembrane region" description="Helical" evidence="6">
    <location>
        <begin position="184"/>
        <end position="204"/>
    </location>
</feature>
<evidence type="ECO:0000313" key="7">
    <source>
        <dbReference type="EMBL" id="TQV92327.1"/>
    </source>
</evidence>
<keyword evidence="3 6" id="KW-1133">Transmembrane helix</keyword>
<feature type="region of interest" description="Disordered" evidence="5">
    <location>
        <begin position="448"/>
        <end position="469"/>
    </location>
</feature>
<evidence type="ECO:0000256" key="2">
    <source>
        <dbReference type="ARBA" id="ARBA00022692"/>
    </source>
</evidence>
<dbReference type="PANTHER" id="PTHR12570">
    <property type="match status" value="1"/>
</dbReference>
<feature type="transmembrane region" description="Helical" evidence="6">
    <location>
        <begin position="371"/>
        <end position="390"/>
    </location>
</feature>
<feature type="transmembrane region" description="Helical" evidence="6">
    <location>
        <begin position="239"/>
        <end position="257"/>
    </location>
</feature>
<feature type="region of interest" description="Disordered" evidence="5">
    <location>
        <begin position="627"/>
        <end position="647"/>
    </location>
</feature>
<feature type="transmembrane region" description="Helical" evidence="6">
    <location>
        <begin position="402"/>
        <end position="420"/>
    </location>
</feature>
<evidence type="ECO:0000313" key="8">
    <source>
        <dbReference type="Proteomes" id="UP000315783"/>
    </source>
</evidence>
<evidence type="ECO:0000256" key="5">
    <source>
        <dbReference type="SAM" id="MobiDB-lite"/>
    </source>
</evidence>
<accession>A0A545VRS2</accession>
<protein>
    <submittedName>
        <fullName evidence="7">DUF803 domain membrane protein</fullName>
    </submittedName>
</protein>
<evidence type="ECO:0000256" key="1">
    <source>
        <dbReference type="ARBA" id="ARBA00004141"/>
    </source>
</evidence>